<dbReference type="SUPFAM" id="SSF51569">
    <property type="entry name" value="Aldolase"/>
    <property type="match status" value="1"/>
</dbReference>
<organism evidence="13 14">
    <name type="scientific">Toxoplasma gondii RUB</name>
    <dbReference type="NCBI Taxonomy" id="935652"/>
    <lineage>
        <taxon>Eukaryota</taxon>
        <taxon>Sar</taxon>
        <taxon>Alveolata</taxon>
        <taxon>Apicomplexa</taxon>
        <taxon>Conoidasida</taxon>
        <taxon>Coccidia</taxon>
        <taxon>Eucoccidiorida</taxon>
        <taxon>Eimeriorina</taxon>
        <taxon>Sarcocystidae</taxon>
        <taxon>Toxoplasma</taxon>
    </lineage>
</organism>
<keyword evidence="6" id="KW-0963">Cytoplasm</keyword>
<keyword evidence="7 10" id="KW-0324">Glycolysis</keyword>
<evidence type="ECO:0000313" key="13">
    <source>
        <dbReference type="EMBL" id="KFG62444.1"/>
    </source>
</evidence>
<protein>
    <recommendedName>
        <fullName evidence="5 10">Fructose-bisphosphate aldolase</fullName>
        <ecNumber evidence="5 10">4.1.2.13</ecNumber>
    </recommendedName>
</protein>
<dbReference type="Pfam" id="PF00274">
    <property type="entry name" value="Glycolytic"/>
    <property type="match status" value="1"/>
</dbReference>
<dbReference type="GO" id="GO:0004332">
    <property type="term" value="F:fructose-bisphosphate aldolase activity"/>
    <property type="evidence" value="ECO:0007669"/>
    <property type="project" value="UniProtKB-EC"/>
</dbReference>
<dbReference type="AlphaFoldDB" id="A0A086M0M6"/>
<keyword evidence="12" id="KW-0812">Transmembrane</keyword>
<evidence type="ECO:0000313" key="14">
    <source>
        <dbReference type="Proteomes" id="UP000028834"/>
    </source>
</evidence>
<evidence type="ECO:0000256" key="10">
    <source>
        <dbReference type="RuleBase" id="RU003994"/>
    </source>
</evidence>
<evidence type="ECO:0000256" key="5">
    <source>
        <dbReference type="ARBA" id="ARBA00013068"/>
    </source>
</evidence>
<dbReference type="EC" id="4.1.2.13" evidence="5 10"/>
<dbReference type="Proteomes" id="UP000028834">
    <property type="component" value="Unassembled WGS sequence"/>
</dbReference>
<evidence type="ECO:0000256" key="1">
    <source>
        <dbReference type="ARBA" id="ARBA00000441"/>
    </source>
</evidence>
<dbReference type="GO" id="GO:0005737">
    <property type="term" value="C:cytoplasm"/>
    <property type="evidence" value="ECO:0007669"/>
    <property type="project" value="UniProtKB-SubCell"/>
</dbReference>
<dbReference type="PANTHER" id="PTHR11627">
    <property type="entry name" value="FRUCTOSE-BISPHOSPHATE ALDOLASE"/>
    <property type="match status" value="1"/>
</dbReference>
<dbReference type="GO" id="GO:0051289">
    <property type="term" value="P:protein homotetramerization"/>
    <property type="evidence" value="ECO:0007669"/>
    <property type="project" value="UniProtKB-ARBA"/>
</dbReference>
<evidence type="ECO:0000256" key="2">
    <source>
        <dbReference type="ARBA" id="ARBA00004496"/>
    </source>
</evidence>
<dbReference type="FunFam" id="3.20.20.70:FF:000187">
    <property type="entry name" value="Fructose-bisphosphate aldolase"/>
    <property type="match status" value="1"/>
</dbReference>
<gene>
    <name evidence="13" type="ORF">TGRUB_236040</name>
</gene>
<reference evidence="13 14" key="1">
    <citation type="submission" date="2014-05" db="EMBL/GenBank/DDBJ databases">
        <authorList>
            <person name="Sibley D."/>
            <person name="Venepally P."/>
            <person name="Karamycheva S."/>
            <person name="Hadjithomas M."/>
            <person name="Khan A."/>
            <person name="Brunk B."/>
            <person name="Roos D."/>
            <person name="Caler E."/>
            <person name="Lorenzi H."/>
        </authorList>
    </citation>
    <scope>NUCLEOTIDE SEQUENCE [LARGE SCALE GENOMIC DNA]</scope>
    <source>
        <strain evidence="13 14">RUB</strain>
    </source>
</reference>
<comment type="similarity">
    <text evidence="4 10">Belongs to the class I fructose-bisphosphate aldolase family.</text>
</comment>
<comment type="caution">
    <text evidence="13">The sequence shown here is derived from an EMBL/GenBank/DDBJ whole genome shotgun (WGS) entry which is preliminary data.</text>
</comment>
<keyword evidence="9" id="KW-0704">Schiff base</keyword>
<keyword evidence="8 10" id="KW-0456">Lyase</keyword>
<feature type="transmembrane region" description="Helical" evidence="12">
    <location>
        <begin position="44"/>
        <end position="62"/>
    </location>
</feature>
<evidence type="ECO:0000256" key="9">
    <source>
        <dbReference type="ARBA" id="ARBA00023270"/>
    </source>
</evidence>
<keyword evidence="12" id="KW-0472">Membrane</keyword>
<comment type="subcellular location">
    <subcellularLocation>
        <location evidence="2">Cytoplasm</location>
    </subcellularLocation>
</comment>
<comment type="catalytic activity">
    <reaction evidence="1 10">
        <text>beta-D-fructose 1,6-bisphosphate = D-glyceraldehyde 3-phosphate + dihydroxyacetone phosphate</text>
        <dbReference type="Rhea" id="RHEA:14729"/>
        <dbReference type="ChEBI" id="CHEBI:32966"/>
        <dbReference type="ChEBI" id="CHEBI:57642"/>
        <dbReference type="ChEBI" id="CHEBI:59776"/>
        <dbReference type="EC" id="4.1.2.13"/>
    </reaction>
</comment>
<dbReference type="InterPro" id="IPR029768">
    <property type="entry name" value="Aldolase_I_AS"/>
</dbReference>
<dbReference type="InterPro" id="IPR000741">
    <property type="entry name" value="FBA_I"/>
</dbReference>
<dbReference type="Gene3D" id="3.20.20.70">
    <property type="entry name" value="Aldolase class I"/>
    <property type="match status" value="1"/>
</dbReference>
<dbReference type="UniPathway" id="UPA00109">
    <property type="reaction ID" value="UER00183"/>
</dbReference>
<comment type="pathway">
    <text evidence="3 11">Carbohydrate degradation; glycolysis; D-glyceraldehyde 3-phosphate and glycerone phosphate from D-glucose: step 4/4.</text>
</comment>
<evidence type="ECO:0000256" key="8">
    <source>
        <dbReference type="ARBA" id="ARBA00023239"/>
    </source>
</evidence>
<accession>A0A086M0M6</accession>
<dbReference type="GO" id="GO:0006096">
    <property type="term" value="P:glycolytic process"/>
    <property type="evidence" value="ECO:0007669"/>
    <property type="project" value="UniProtKB-UniPathway"/>
</dbReference>
<dbReference type="NCBIfam" id="NF033379">
    <property type="entry name" value="FrucBisAld_I"/>
    <property type="match status" value="1"/>
</dbReference>
<sequence>MLCIVERIAMPTRGVNPSAANGKLPPRTRSATGCRVYIHPMVKFISLLFAVFYARFFLLFCVRIQSTFPTMSGYGLPISQEVAKELAENARKIAAPGKGILAADESTGTIKKRFDSIGVENTEANRAFYRDLLFSTKGLGQYISGAILFEETLYQKSPSGVPMVDLLKAEGIIPGIKVDKGLETLPLTDDEKATMGLDGLSERCKKYYEAGARFAKWRAVLSIDPAKGKPTNLSITEVAHGLARYAAICQANRLVPIVEPEILTDGSHDITVCAEVTERVLAAVFKALNDHHVLLEGALLKPNMVTHGSDCPKPASHEEIAFYTVRSLKRTVPPALPGVMFLSGGQSEEDASLNLNEMNKMGPHPFQLSFSYGRALQASCLKAWKGVPENKAKAQQVLMERARANGEAQLGKYGGGAGGAAAASSLFEKRYVY</sequence>
<evidence type="ECO:0000256" key="12">
    <source>
        <dbReference type="SAM" id="Phobius"/>
    </source>
</evidence>
<dbReference type="EMBL" id="AFYV02001288">
    <property type="protein sequence ID" value="KFG62444.1"/>
    <property type="molecule type" value="Genomic_DNA"/>
</dbReference>
<dbReference type="GO" id="GO:0003779">
    <property type="term" value="F:actin binding"/>
    <property type="evidence" value="ECO:0007669"/>
    <property type="project" value="UniProtKB-ARBA"/>
</dbReference>
<proteinExistence type="inferred from homology"/>
<dbReference type="OrthoDB" id="36455at2759"/>
<evidence type="ECO:0000256" key="6">
    <source>
        <dbReference type="ARBA" id="ARBA00022490"/>
    </source>
</evidence>
<evidence type="ECO:0000256" key="3">
    <source>
        <dbReference type="ARBA" id="ARBA00004714"/>
    </source>
</evidence>
<dbReference type="CDD" id="cd00948">
    <property type="entry name" value="FBP_aldolase_I_a"/>
    <property type="match status" value="1"/>
</dbReference>
<evidence type="ECO:0000256" key="11">
    <source>
        <dbReference type="RuleBase" id="RU004257"/>
    </source>
</evidence>
<evidence type="ECO:0000256" key="7">
    <source>
        <dbReference type="ARBA" id="ARBA00023152"/>
    </source>
</evidence>
<evidence type="ECO:0000256" key="4">
    <source>
        <dbReference type="ARBA" id="ARBA00010387"/>
    </source>
</evidence>
<dbReference type="InterPro" id="IPR013785">
    <property type="entry name" value="Aldolase_TIM"/>
</dbReference>
<keyword evidence="12" id="KW-1133">Transmembrane helix</keyword>
<dbReference type="PROSITE" id="PS00158">
    <property type="entry name" value="ALDOLASE_CLASS_I"/>
    <property type="match status" value="1"/>
</dbReference>
<dbReference type="VEuPathDB" id="ToxoDB:TGRUB_236040"/>
<name>A0A086M0M6_TOXGO</name>